<gene>
    <name evidence="1" type="ORF">AR1Y2_3547</name>
</gene>
<evidence type="ECO:0000313" key="2">
    <source>
        <dbReference type="Proteomes" id="UP000298653"/>
    </source>
</evidence>
<dbReference type="EMBL" id="CP040058">
    <property type="protein sequence ID" value="QCP37001.1"/>
    <property type="molecule type" value="Genomic_DNA"/>
</dbReference>
<name>A0A4P8IIV7_9FIRM</name>
<dbReference type="Proteomes" id="UP000298653">
    <property type="component" value="Chromosome"/>
</dbReference>
<dbReference type="AlphaFoldDB" id="A0A4P8IIV7"/>
<sequence length="253" mass="30156">MDEKKIDKDQLMSDLAAYLSEEYMECVADKEELIEQRYKLEEEKERMIRCVQLEKEKRQIRSVFSPLSLDENRMEEVKEPDTGEVEHEIDIISRKERKIQRKCDRLKSYLKGLEENYFVVSGLEELDKGQEEILFVPAFYELADHIREIHPDITVTCEKIERECPVLLTFSFLTGFHQMIKFAIRRVGIRSLNIDLFIEQDRIMLQFVLKPKKQASIQKFKKNRNILEDMLTREFAITRWQENSVVLQAIVES</sequence>
<organism evidence="1 2">
    <name type="scientific">Anaerostipes rhamnosivorans</name>
    <dbReference type="NCBI Taxonomy" id="1229621"/>
    <lineage>
        <taxon>Bacteria</taxon>
        <taxon>Bacillati</taxon>
        <taxon>Bacillota</taxon>
        <taxon>Clostridia</taxon>
        <taxon>Lachnospirales</taxon>
        <taxon>Lachnospiraceae</taxon>
        <taxon>Anaerostipes</taxon>
    </lineage>
</organism>
<keyword evidence="2" id="KW-1185">Reference proteome</keyword>
<proteinExistence type="predicted"/>
<dbReference type="KEGG" id="arf:AR1Y2_3547"/>
<accession>A0A4P8IIV7</accession>
<protein>
    <submittedName>
        <fullName evidence="1">Uncharacterized protein</fullName>
    </submittedName>
</protein>
<reference evidence="1 2" key="1">
    <citation type="submission" date="2019-05" db="EMBL/GenBank/DDBJ databases">
        <title>Complete genome sequencing of Anaerostipes rhamnosivorans.</title>
        <authorList>
            <person name="Bui T.P.N."/>
            <person name="de Vos W.M."/>
        </authorList>
    </citation>
    <scope>NUCLEOTIDE SEQUENCE [LARGE SCALE GENOMIC DNA]</scope>
    <source>
        <strain evidence="1 2">1y2</strain>
    </source>
</reference>
<evidence type="ECO:0000313" key="1">
    <source>
        <dbReference type="EMBL" id="QCP37001.1"/>
    </source>
</evidence>